<organism evidence="1 2">
    <name type="scientific">Stieleria maiorica</name>
    <dbReference type="NCBI Taxonomy" id="2795974"/>
    <lineage>
        <taxon>Bacteria</taxon>
        <taxon>Pseudomonadati</taxon>
        <taxon>Planctomycetota</taxon>
        <taxon>Planctomycetia</taxon>
        <taxon>Pirellulales</taxon>
        <taxon>Pirellulaceae</taxon>
        <taxon>Stieleria</taxon>
    </lineage>
</organism>
<keyword evidence="2" id="KW-1185">Reference proteome</keyword>
<dbReference type="EMBL" id="CP036264">
    <property type="protein sequence ID" value="QEF97194.1"/>
    <property type="molecule type" value="Genomic_DNA"/>
</dbReference>
<gene>
    <name evidence="1" type="ORF">Mal15_12320</name>
</gene>
<sequence length="254" mass="28514">MDVLPRHVICVLGRWRDFSVVQSAVATCGDDFTLDGEYSQLVPDERMVVAFEASMDRFDPTITAEDWDNIQTHTAVAYILSPPISKAAAESISARTLLLAVTLLNQGGLAVKSESAGLAHGRKRWIELGRKYSIATERNDAHSASATLYWAWVQRAIHDTSSATLYSIGMHLLGQRDTEIDDSLAFSTALQWIDLMGLYLVADKPDRPVLDGEGFRLRNEGPRRIIRRVPCDRYEQDDFFFNPYGYNRLVVDEG</sequence>
<name>A0A5B9MC61_9BACT</name>
<dbReference type="Proteomes" id="UP000321353">
    <property type="component" value="Chromosome"/>
</dbReference>
<dbReference type="RefSeq" id="WP_147866908.1">
    <property type="nucleotide sequence ID" value="NZ_CP036264.1"/>
</dbReference>
<proteinExistence type="predicted"/>
<reference evidence="1 2" key="1">
    <citation type="submission" date="2019-02" db="EMBL/GenBank/DDBJ databases">
        <title>Planctomycetal bacteria perform biofilm scaping via a novel small molecule.</title>
        <authorList>
            <person name="Jeske O."/>
            <person name="Boedeker C."/>
            <person name="Wiegand S."/>
            <person name="Breitling P."/>
            <person name="Kallscheuer N."/>
            <person name="Jogler M."/>
            <person name="Rohde M."/>
            <person name="Petersen J."/>
            <person name="Medema M.H."/>
            <person name="Surup F."/>
            <person name="Jogler C."/>
        </authorList>
    </citation>
    <scope>NUCLEOTIDE SEQUENCE [LARGE SCALE GENOMIC DNA]</scope>
    <source>
        <strain evidence="1 2">Mal15</strain>
    </source>
</reference>
<protein>
    <recommendedName>
        <fullName evidence="3">DUF4261 domain-containing protein</fullName>
    </recommendedName>
</protein>
<accession>A0A5B9MC61</accession>
<dbReference type="KEGG" id="smam:Mal15_12320"/>
<dbReference type="AlphaFoldDB" id="A0A5B9MC61"/>
<evidence type="ECO:0000313" key="1">
    <source>
        <dbReference type="EMBL" id="QEF97194.1"/>
    </source>
</evidence>
<evidence type="ECO:0008006" key="3">
    <source>
        <dbReference type="Google" id="ProtNLM"/>
    </source>
</evidence>
<evidence type="ECO:0000313" key="2">
    <source>
        <dbReference type="Proteomes" id="UP000321353"/>
    </source>
</evidence>